<dbReference type="PROSITE" id="PS51202">
    <property type="entry name" value="RCK_C"/>
    <property type="match status" value="1"/>
</dbReference>
<feature type="domain" description="RCK N-terminal" evidence="1">
    <location>
        <begin position="1"/>
        <end position="118"/>
    </location>
</feature>
<proteinExistence type="predicted"/>
<dbReference type="Pfam" id="PF02254">
    <property type="entry name" value="TrkA_N"/>
    <property type="match status" value="1"/>
</dbReference>
<name>A0A3D3RBR4_9PLAN</name>
<evidence type="ECO:0000313" key="4">
    <source>
        <dbReference type="Proteomes" id="UP000263642"/>
    </source>
</evidence>
<gene>
    <name evidence="3" type="ORF">DIT97_24530</name>
</gene>
<protein>
    <submittedName>
        <fullName evidence="3">TrkA family potassium uptake protein</fullName>
    </submittedName>
</protein>
<sequence>MIKVAVIGLGRFGTELAKRLGASQVEVIAIDNSDKLINEVKDDVAIAVRLNATDEQALKSQDIDKVDACVISIGENFEAALLTTVILKKLGVPKIICRAQTKFHAEIFTQVGATDVIQPEVQAGAHLARLLANPHLEDYIQVGDGYTMIELITPKEFIGKNLTELSLRSTYSVNVVAIRKRNSAEVEEKTGKLYTTDCVPHPDYQIQESDILLIIGTDQNLLRLPTSNT</sequence>
<dbReference type="GO" id="GO:0008324">
    <property type="term" value="F:monoatomic cation transmembrane transporter activity"/>
    <property type="evidence" value="ECO:0007669"/>
    <property type="project" value="InterPro"/>
</dbReference>
<dbReference type="AlphaFoldDB" id="A0A3D3RBR4"/>
<dbReference type="PROSITE" id="PS51201">
    <property type="entry name" value="RCK_N"/>
    <property type="match status" value="1"/>
</dbReference>
<dbReference type="Gene3D" id="3.30.70.1450">
    <property type="entry name" value="Regulator of K+ conductance, C-terminal domain"/>
    <property type="match status" value="1"/>
</dbReference>
<dbReference type="InterPro" id="IPR036291">
    <property type="entry name" value="NAD(P)-bd_dom_sf"/>
</dbReference>
<dbReference type="PANTHER" id="PTHR43833">
    <property type="entry name" value="POTASSIUM CHANNEL PROTEIN 2-RELATED-RELATED"/>
    <property type="match status" value="1"/>
</dbReference>
<dbReference type="PANTHER" id="PTHR43833:SF7">
    <property type="entry name" value="KTR SYSTEM POTASSIUM UPTAKE PROTEIN C"/>
    <property type="match status" value="1"/>
</dbReference>
<evidence type="ECO:0000313" key="3">
    <source>
        <dbReference type="EMBL" id="HCO26036.1"/>
    </source>
</evidence>
<dbReference type="Proteomes" id="UP000263642">
    <property type="component" value="Unassembled WGS sequence"/>
</dbReference>
<feature type="domain" description="RCK C-terminal" evidence="2">
    <location>
        <begin position="134"/>
        <end position="229"/>
    </location>
</feature>
<dbReference type="SUPFAM" id="SSF51735">
    <property type="entry name" value="NAD(P)-binding Rossmann-fold domains"/>
    <property type="match status" value="1"/>
</dbReference>
<reference evidence="3 4" key="1">
    <citation type="journal article" date="2018" name="Nat. Biotechnol.">
        <title>A standardized bacterial taxonomy based on genome phylogeny substantially revises the tree of life.</title>
        <authorList>
            <person name="Parks D.H."/>
            <person name="Chuvochina M."/>
            <person name="Waite D.W."/>
            <person name="Rinke C."/>
            <person name="Skarshewski A."/>
            <person name="Chaumeil P.A."/>
            <person name="Hugenholtz P."/>
        </authorList>
    </citation>
    <scope>NUCLEOTIDE SEQUENCE [LARGE SCALE GENOMIC DNA]</scope>
    <source>
        <strain evidence="3">UBA9375</strain>
    </source>
</reference>
<dbReference type="GO" id="GO:0006813">
    <property type="term" value="P:potassium ion transport"/>
    <property type="evidence" value="ECO:0007669"/>
    <property type="project" value="InterPro"/>
</dbReference>
<evidence type="ECO:0000259" key="1">
    <source>
        <dbReference type="PROSITE" id="PS51201"/>
    </source>
</evidence>
<dbReference type="InterPro" id="IPR050721">
    <property type="entry name" value="Trk_Ktr_HKT_K-transport"/>
</dbReference>
<organism evidence="3 4">
    <name type="scientific">Gimesia maris</name>
    <dbReference type="NCBI Taxonomy" id="122"/>
    <lineage>
        <taxon>Bacteria</taxon>
        <taxon>Pseudomonadati</taxon>
        <taxon>Planctomycetota</taxon>
        <taxon>Planctomycetia</taxon>
        <taxon>Planctomycetales</taxon>
        <taxon>Planctomycetaceae</taxon>
        <taxon>Gimesia</taxon>
    </lineage>
</organism>
<accession>A0A3D3RBR4</accession>
<dbReference type="EMBL" id="DQAY01000148">
    <property type="protein sequence ID" value="HCO26036.1"/>
    <property type="molecule type" value="Genomic_DNA"/>
</dbReference>
<comment type="caution">
    <text evidence="3">The sequence shown here is derived from an EMBL/GenBank/DDBJ whole genome shotgun (WGS) entry which is preliminary data.</text>
</comment>
<dbReference type="Pfam" id="PF02080">
    <property type="entry name" value="TrkA_C"/>
    <property type="match status" value="1"/>
</dbReference>
<evidence type="ECO:0000259" key="2">
    <source>
        <dbReference type="PROSITE" id="PS51202"/>
    </source>
</evidence>
<dbReference type="SUPFAM" id="SSF116726">
    <property type="entry name" value="TrkA C-terminal domain-like"/>
    <property type="match status" value="1"/>
</dbReference>
<dbReference type="Gene3D" id="3.40.50.720">
    <property type="entry name" value="NAD(P)-binding Rossmann-like Domain"/>
    <property type="match status" value="1"/>
</dbReference>
<dbReference type="InterPro" id="IPR006037">
    <property type="entry name" value="RCK_C"/>
</dbReference>
<dbReference type="InterPro" id="IPR003148">
    <property type="entry name" value="RCK_N"/>
</dbReference>
<dbReference type="InterPro" id="IPR036721">
    <property type="entry name" value="RCK_C_sf"/>
</dbReference>